<evidence type="ECO:0000256" key="2">
    <source>
        <dbReference type="ARBA" id="ARBA00008072"/>
    </source>
</evidence>
<evidence type="ECO:0000313" key="12">
    <source>
        <dbReference type="Proteomes" id="UP000663891"/>
    </source>
</evidence>
<evidence type="ECO:0000313" key="11">
    <source>
        <dbReference type="EMBL" id="CAF4034919.1"/>
    </source>
</evidence>
<comment type="cofactor">
    <cofactor evidence="1 7">
        <name>Zn(2+)</name>
        <dbReference type="ChEBI" id="CHEBI:29105"/>
    </cofactor>
</comment>
<evidence type="ECO:0008006" key="13">
    <source>
        <dbReference type="Google" id="ProtNLM"/>
    </source>
</evidence>
<comment type="caution">
    <text evidence="10">The sequence shown here is derived from an EMBL/GenBank/DDBJ whole genome shotgun (WGS) entry which is preliminary data.</text>
</comment>
<dbReference type="GO" id="GO:0008270">
    <property type="term" value="F:zinc ion binding"/>
    <property type="evidence" value="ECO:0007669"/>
    <property type="project" value="InterPro"/>
</dbReference>
<dbReference type="OrthoDB" id="1879366at2759"/>
<keyword evidence="3 7" id="KW-0479">Metal-binding</keyword>
<dbReference type="InterPro" id="IPR013149">
    <property type="entry name" value="ADH-like_C"/>
</dbReference>
<dbReference type="Proteomes" id="UP000663881">
    <property type="component" value="Unassembled WGS sequence"/>
</dbReference>
<keyword evidence="6" id="KW-0520">NAD</keyword>
<dbReference type="SUPFAM" id="SSF50129">
    <property type="entry name" value="GroES-like"/>
    <property type="match status" value="1"/>
</dbReference>
<evidence type="ECO:0000256" key="1">
    <source>
        <dbReference type="ARBA" id="ARBA00001947"/>
    </source>
</evidence>
<dbReference type="Pfam" id="PF00107">
    <property type="entry name" value="ADH_zinc_N"/>
    <property type="match status" value="1"/>
</dbReference>
<gene>
    <name evidence="11" type="ORF">OKA104_LOCUS31795</name>
    <name evidence="10" type="ORF">VCS650_LOCUS12674</name>
</gene>
<protein>
    <recommendedName>
        <fullName evidence="13">Alcohol dehydrogenase</fullName>
    </recommendedName>
</protein>
<accession>A0A814E312</accession>
<dbReference type="Pfam" id="PF08240">
    <property type="entry name" value="ADH_N"/>
    <property type="match status" value="1"/>
</dbReference>
<feature type="domain" description="Alcohol dehydrogenase-like C-terminal" evidence="8">
    <location>
        <begin position="178"/>
        <end position="304"/>
    </location>
</feature>
<evidence type="ECO:0000259" key="8">
    <source>
        <dbReference type="Pfam" id="PF00107"/>
    </source>
</evidence>
<reference evidence="10" key="1">
    <citation type="submission" date="2021-02" db="EMBL/GenBank/DDBJ databases">
        <authorList>
            <person name="Nowell W R."/>
        </authorList>
    </citation>
    <scope>NUCLEOTIDE SEQUENCE</scope>
</reference>
<organism evidence="10 12">
    <name type="scientific">Adineta steineri</name>
    <dbReference type="NCBI Taxonomy" id="433720"/>
    <lineage>
        <taxon>Eukaryota</taxon>
        <taxon>Metazoa</taxon>
        <taxon>Spiralia</taxon>
        <taxon>Gnathifera</taxon>
        <taxon>Rotifera</taxon>
        <taxon>Eurotatoria</taxon>
        <taxon>Bdelloidea</taxon>
        <taxon>Adinetida</taxon>
        <taxon>Adinetidae</taxon>
        <taxon>Adineta</taxon>
    </lineage>
</organism>
<dbReference type="EMBL" id="CAJOAY010003683">
    <property type="protein sequence ID" value="CAF4034919.1"/>
    <property type="molecule type" value="Genomic_DNA"/>
</dbReference>
<dbReference type="SUPFAM" id="SSF51735">
    <property type="entry name" value="NAD(P)-binding Rossmann-fold domains"/>
    <property type="match status" value="1"/>
</dbReference>
<dbReference type="FunFam" id="3.40.50.720:FF:000039">
    <property type="entry name" value="Alcohol dehydrogenase AdhP"/>
    <property type="match status" value="1"/>
</dbReference>
<dbReference type="Proteomes" id="UP000663891">
    <property type="component" value="Unassembled WGS sequence"/>
</dbReference>
<keyword evidence="4 7" id="KW-0862">Zinc</keyword>
<dbReference type="PANTHER" id="PTHR42940">
    <property type="entry name" value="ALCOHOL DEHYDROGENASE 1-RELATED"/>
    <property type="match status" value="1"/>
</dbReference>
<evidence type="ECO:0000256" key="3">
    <source>
        <dbReference type="ARBA" id="ARBA00022723"/>
    </source>
</evidence>
<evidence type="ECO:0000256" key="4">
    <source>
        <dbReference type="ARBA" id="ARBA00022833"/>
    </source>
</evidence>
<dbReference type="GO" id="GO:0016491">
    <property type="term" value="F:oxidoreductase activity"/>
    <property type="evidence" value="ECO:0007669"/>
    <property type="project" value="UniProtKB-KW"/>
</dbReference>
<dbReference type="InterPro" id="IPR011032">
    <property type="entry name" value="GroES-like_sf"/>
</dbReference>
<proteinExistence type="inferred from homology"/>
<dbReference type="InterPro" id="IPR013154">
    <property type="entry name" value="ADH-like_N"/>
</dbReference>
<evidence type="ECO:0000256" key="6">
    <source>
        <dbReference type="ARBA" id="ARBA00023027"/>
    </source>
</evidence>
<dbReference type="InterPro" id="IPR036291">
    <property type="entry name" value="NAD(P)-bd_dom_sf"/>
</dbReference>
<evidence type="ECO:0000259" key="9">
    <source>
        <dbReference type="Pfam" id="PF08240"/>
    </source>
</evidence>
<evidence type="ECO:0000256" key="7">
    <source>
        <dbReference type="RuleBase" id="RU361277"/>
    </source>
</evidence>
<keyword evidence="5" id="KW-0560">Oxidoreductase</keyword>
<evidence type="ECO:0000256" key="5">
    <source>
        <dbReference type="ARBA" id="ARBA00023002"/>
    </source>
</evidence>
<dbReference type="PROSITE" id="PS00059">
    <property type="entry name" value="ADH_ZINC"/>
    <property type="match status" value="1"/>
</dbReference>
<comment type="similarity">
    <text evidence="2 7">Belongs to the zinc-containing alcohol dehydrogenase family.</text>
</comment>
<feature type="domain" description="Alcohol dehydrogenase-like N-terminal" evidence="9">
    <location>
        <begin position="25"/>
        <end position="139"/>
    </location>
</feature>
<dbReference type="CDD" id="cd08297">
    <property type="entry name" value="CAD3"/>
    <property type="match status" value="1"/>
</dbReference>
<dbReference type="InterPro" id="IPR002328">
    <property type="entry name" value="ADH_Zn_CS"/>
</dbReference>
<evidence type="ECO:0000313" key="10">
    <source>
        <dbReference type="EMBL" id="CAF0962373.1"/>
    </source>
</evidence>
<dbReference type="EMBL" id="CAJNON010000098">
    <property type="protein sequence ID" value="CAF0962373.1"/>
    <property type="molecule type" value="Genomic_DNA"/>
</dbReference>
<name>A0A814E312_9BILA</name>
<dbReference type="AlphaFoldDB" id="A0A814E312"/>
<dbReference type="Gene3D" id="3.40.50.720">
    <property type="entry name" value="NAD(P)-binding Rossmann-like Domain"/>
    <property type="match status" value="1"/>
</dbReference>
<dbReference type="Gene3D" id="3.90.180.10">
    <property type="entry name" value="Medium-chain alcohol dehydrogenases, catalytic domain"/>
    <property type="match status" value="1"/>
</dbReference>
<dbReference type="PANTHER" id="PTHR42940:SF8">
    <property type="entry name" value="VACUOLAR PROTEIN SORTING-ASSOCIATED PROTEIN 11"/>
    <property type="match status" value="1"/>
</dbReference>
<sequence length="344" mass="37740">MMQAAVLNKFKEPLEIKQVEIPKPGPNDVLIKTIACGVCHTDLHFIRGDWEIFQQFLPRIPGHEGIGEVIEIGSNVDTCIKKGDILGIPWIHETCLQCEYCLSNREEVCPKLIRSGVTVDGCFAEYVLMNANFAIKLPDGMDPYTSAPIYCAGVTMYKALKTSKVQLGQWVSIVGIGGLGSIGIKYAIAMGMKVLAVVAPDDKVAVQLAKDMGAEEVYDGPAEKHGEWIQNKVGGVEASIVTVPLIIAFDQAFVSVKRCGRVIGVGIPKGNMSFPIARWVTSGIELIGSTLGSRQDLQESLDFAKLHGIECKIEKRKLKDINQIFEDMSNYKINGRIVIDFLEK</sequence>